<name>A0ABR2RVR3_9ROSI</name>
<reference evidence="2 3" key="1">
    <citation type="journal article" date="2024" name="G3 (Bethesda)">
        <title>Genome assembly of Hibiscus sabdariffa L. provides insights into metabolisms of medicinal natural products.</title>
        <authorList>
            <person name="Kim T."/>
        </authorList>
    </citation>
    <scope>NUCLEOTIDE SEQUENCE [LARGE SCALE GENOMIC DNA]</scope>
    <source>
        <strain evidence="2">TK-2024</strain>
        <tissue evidence="2">Old leaves</tissue>
    </source>
</reference>
<feature type="region of interest" description="Disordered" evidence="1">
    <location>
        <begin position="36"/>
        <end position="62"/>
    </location>
</feature>
<gene>
    <name evidence="2" type="ORF">V6N11_079567</name>
</gene>
<sequence length="108" mass="11343">MTASNHDSLGDKSTISLVPGIERLWRCTPSLVPTEAMQRTSSTLAPGADGHDEAGTCSTNVASPTHAVGPDEAVMCSTNDVSPACVPSFLPTDVDITRKCFPTAFHVR</sequence>
<evidence type="ECO:0000313" key="3">
    <source>
        <dbReference type="Proteomes" id="UP001396334"/>
    </source>
</evidence>
<accession>A0ABR2RVR3</accession>
<comment type="caution">
    <text evidence="2">The sequence shown here is derived from an EMBL/GenBank/DDBJ whole genome shotgun (WGS) entry which is preliminary data.</text>
</comment>
<evidence type="ECO:0000256" key="1">
    <source>
        <dbReference type="SAM" id="MobiDB-lite"/>
    </source>
</evidence>
<dbReference type="Proteomes" id="UP001396334">
    <property type="component" value="Unassembled WGS sequence"/>
</dbReference>
<protein>
    <submittedName>
        <fullName evidence="2">Uncharacterized protein</fullName>
    </submittedName>
</protein>
<proteinExistence type="predicted"/>
<keyword evidence="3" id="KW-1185">Reference proteome</keyword>
<evidence type="ECO:0000313" key="2">
    <source>
        <dbReference type="EMBL" id="KAK9017081.1"/>
    </source>
</evidence>
<dbReference type="EMBL" id="JBBPBN010000020">
    <property type="protein sequence ID" value="KAK9017081.1"/>
    <property type="molecule type" value="Genomic_DNA"/>
</dbReference>
<organism evidence="2 3">
    <name type="scientific">Hibiscus sabdariffa</name>
    <name type="common">roselle</name>
    <dbReference type="NCBI Taxonomy" id="183260"/>
    <lineage>
        <taxon>Eukaryota</taxon>
        <taxon>Viridiplantae</taxon>
        <taxon>Streptophyta</taxon>
        <taxon>Embryophyta</taxon>
        <taxon>Tracheophyta</taxon>
        <taxon>Spermatophyta</taxon>
        <taxon>Magnoliopsida</taxon>
        <taxon>eudicotyledons</taxon>
        <taxon>Gunneridae</taxon>
        <taxon>Pentapetalae</taxon>
        <taxon>rosids</taxon>
        <taxon>malvids</taxon>
        <taxon>Malvales</taxon>
        <taxon>Malvaceae</taxon>
        <taxon>Malvoideae</taxon>
        <taxon>Hibiscus</taxon>
    </lineage>
</organism>